<proteinExistence type="predicted"/>
<dbReference type="EMBL" id="SHLI01000001">
    <property type="protein sequence ID" value="RZU98814.1"/>
    <property type="molecule type" value="Genomic_DNA"/>
</dbReference>
<keyword evidence="2 6" id="KW-0812">Transmembrane</keyword>
<evidence type="ECO:0000256" key="6">
    <source>
        <dbReference type="SAM" id="Phobius"/>
    </source>
</evidence>
<keyword evidence="4 6" id="KW-0472">Membrane</keyword>
<keyword evidence="9" id="KW-1185">Reference proteome</keyword>
<dbReference type="RefSeq" id="WP_130503098.1">
    <property type="nucleotide sequence ID" value="NZ_SHLI01000001.1"/>
</dbReference>
<dbReference type="Proteomes" id="UP000292298">
    <property type="component" value="Unassembled WGS sequence"/>
</dbReference>
<organism evidence="8 9">
    <name type="scientific">Spiribacter vilamensis</name>
    <dbReference type="NCBI Taxonomy" id="531306"/>
    <lineage>
        <taxon>Bacteria</taxon>
        <taxon>Pseudomonadati</taxon>
        <taxon>Pseudomonadota</taxon>
        <taxon>Gammaproteobacteria</taxon>
        <taxon>Chromatiales</taxon>
        <taxon>Ectothiorhodospiraceae</taxon>
        <taxon>Spiribacter</taxon>
    </lineage>
</organism>
<dbReference type="InterPro" id="IPR010445">
    <property type="entry name" value="LapA_dom"/>
</dbReference>
<dbReference type="GO" id="GO:0005886">
    <property type="term" value="C:plasma membrane"/>
    <property type="evidence" value="ECO:0007669"/>
    <property type="project" value="InterPro"/>
</dbReference>
<keyword evidence="1" id="KW-1003">Cell membrane</keyword>
<keyword evidence="3 6" id="KW-1133">Transmembrane helix</keyword>
<name>A0A4Q8D0L2_9GAMM</name>
<accession>A0A4Q8D0L2</accession>
<feature type="transmembrane region" description="Helical" evidence="6">
    <location>
        <begin position="41"/>
        <end position="65"/>
    </location>
</feature>
<evidence type="ECO:0000256" key="2">
    <source>
        <dbReference type="ARBA" id="ARBA00022692"/>
    </source>
</evidence>
<evidence type="ECO:0000256" key="3">
    <source>
        <dbReference type="ARBA" id="ARBA00022989"/>
    </source>
</evidence>
<dbReference type="AlphaFoldDB" id="A0A4Q8D0L2"/>
<comment type="caution">
    <text evidence="8">The sequence shown here is derived from an EMBL/GenBank/DDBJ whole genome shotgun (WGS) entry which is preliminary data.</text>
</comment>
<keyword evidence="5" id="KW-0175">Coiled coil</keyword>
<evidence type="ECO:0000256" key="1">
    <source>
        <dbReference type="ARBA" id="ARBA00022475"/>
    </source>
</evidence>
<reference evidence="8 9" key="1">
    <citation type="submission" date="2019-02" db="EMBL/GenBank/DDBJ databases">
        <title>Genomic Encyclopedia of Type Strains, Phase IV (KMG-IV): sequencing the most valuable type-strain genomes for metagenomic binning, comparative biology and taxonomic classification.</title>
        <authorList>
            <person name="Goeker M."/>
        </authorList>
    </citation>
    <scope>NUCLEOTIDE SEQUENCE [LARGE SCALE GENOMIC DNA]</scope>
    <source>
        <strain evidence="8 9">DSM 21056</strain>
    </source>
</reference>
<gene>
    <name evidence="8" type="ORF">EV698_1076</name>
</gene>
<evidence type="ECO:0000256" key="5">
    <source>
        <dbReference type="SAM" id="Coils"/>
    </source>
</evidence>
<evidence type="ECO:0000259" key="7">
    <source>
        <dbReference type="Pfam" id="PF06305"/>
    </source>
</evidence>
<protein>
    <submittedName>
        <fullName evidence="8">Putative integral membrane protein</fullName>
    </submittedName>
</protein>
<evidence type="ECO:0000313" key="8">
    <source>
        <dbReference type="EMBL" id="RZU98814.1"/>
    </source>
</evidence>
<dbReference type="Pfam" id="PF06305">
    <property type="entry name" value="LapA_dom"/>
    <property type="match status" value="1"/>
</dbReference>
<evidence type="ECO:0000313" key="9">
    <source>
        <dbReference type="Proteomes" id="UP000292298"/>
    </source>
</evidence>
<feature type="coiled-coil region" evidence="5">
    <location>
        <begin position="64"/>
        <end position="91"/>
    </location>
</feature>
<feature type="domain" description="Lipopolysaccharide assembly protein A" evidence="7">
    <location>
        <begin position="23"/>
        <end position="85"/>
    </location>
</feature>
<evidence type="ECO:0000256" key="4">
    <source>
        <dbReference type="ARBA" id="ARBA00023136"/>
    </source>
</evidence>
<sequence length="97" mass="10692">MKRLIVLLLALVVVAIGLSFAMLNSAPITLDFYIGELSLPISLWLVLALALGVLLGLASALGILARQRWQLKRLRREAASSREEVSELRKLPIRTNS</sequence>